<accession>A0A975BU48</accession>
<dbReference type="SUPFAM" id="SSF52980">
    <property type="entry name" value="Restriction endonuclease-like"/>
    <property type="match status" value="1"/>
</dbReference>
<dbReference type="RefSeq" id="WP_207679351.1">
    <property type="nucleotide sequence ID" value="NZ_CP061800.1"/>
</dbReference>
<gene>
    <name evidence="2" type="ORF">dnm_077460</name>
</gene>
<dbReference type="PANTHER" id="PTHR36558">
    <property type="entry name" value="GLR1098 PROTEIN"/>
    <property type="match status" value="1"/>
</dbReference>
<sequence>MTLAKKKLISSEEYLDMEQYSEYKSEYFHGEIFAMTGASFNHNLIAWNIAASLHGSLNHSACFAFIGDMKIQVDKENHYTYPDVSIVCGDIEFADGRDDTIKNPIVIFEILSHSTKDYDRGSKFTAYRNIRSLKDYILIDQYAYHIEQFYKNEKENWVLEEFKNSDDTLRIKSVNIELSLMTIYDRVKL</sequence>
<dbReference type="InterPro" id="IPR012296">
    <property type="entry name" value="Nuclease_put_TT1808"/>
</dbReference>
<name>A0A975BU48_9BACT</name>
<dbReference type="PANTHER" id="PTHR36558:SF1">
    <property type="entry name" value="RESTRICTION ENDONUCLEASE DOMAIN-CONTAINING PROTEIN-RELATED"/>
    <property type="match status" value="1"/>
</dbReference>
<proteinExistence type="predicted"/>
<protein>
    <submittedName>
        <fullName evidence="2">DUF820</fullName>
    </submittedName>
</protein>
<dbReference type="InterPro" id="IPR008538">
    <property type="entry name" value="Uma2"/>
</dbReference>
<evidence type="ECO:0000259" key="1">
    <source>
        <dbReference type="Pfam" id="PF05685"/>
    </source>
</evidence>
<dbReference type="CDD" id="cd06260">
    <property type="entry name" value="DUF820-like"/>
    <property type="match status" value="1"/>
</dbReference>
<dbReference type="KEGG" id="dmm:dnm_077460"/>
<evidence type="ECO:0000313" key="2">
    <source>
        <dbReference type="EMBL" id="QTA91673.1"/>
    </source>
</evidence>
<dbReference type="Pfam" id="PF05685">
    <property type="entry name" value="Uma2"/>
    <property type="match status" value="1"/>
</dbReference>
<organism evidence="2 3">
    <name type="scientific">Desulfonema magnum</name>
    <dbReference type="NCBI Taxonomy" id="45655"/>
    <lineage>
        <taxon>Bacteria</taxon>
        <taxon>Pseudomonadati</taxon>
        <taxon>Thermodesulfobacteriota</taxon>
        <taxon>Desulfobacteria</taxon>
        <taxon>Desulfobacterales</taxon>
        <taxon>Desulfococcaceae</taxon>
        <taxon>Desulfonema</taxon>
    </lineage>
</organism>
<feature type="domain" description="Putative restriction endonuclease" evidence="1">
    <location>
        <begin position="12"/>
        <end position="175"/>
    </location>
</feature>
<evidence type="ECO:0000313" key="3">
    <source>
        <dbReference type="Proteomes" id="UP000663722"/>
    </source>
</evidence>
<keyword evidence="3" id="KW-1185">Reference proteome</keyword>
<reference evidence="2" key="1">
    <citation type="journal article" date="2021" name="Microb. Physiol.">
        <title>Proteogenomic Insights into the Physiology of Marine, Sulfate-Reducing, Filamentous Desulfonema limicola and Desulfonema magnum.</title>
        <authorList>
            <person name="Schnaars V."/>
            <person name="Wohlbrand L."/>
            <person name="Scheve S."/>
            <person name="Hinrichs C."/>
            <person name="Reinhardt R."/>
            <person name="Rabus R."/>
        </authorList>
    </citation>
    <scope>NUCLEOTIDE SEQUENCE</scope>
    <source>
        <strain evidence="2">4be13</strain>
    </source>
</reference>
<dbReference type="Proteomes" id="UP000663722">
    <property type="component" value="Chromosome"/>
</dbReference>
<dbReference type="EMBL" id="CP061800">
    <property type="protein sequence ID" value="QTA91673.1"/>
    <property type="molecule type" value="Genomic_DNA"/>
</dbReference>
<dbReference type="Gene3D" id="3.90.1570.10">
    <property type="entry name" value="tt1808, chain A"/>
    <property type="match status" value="1"/>
</dbReference>
<dbReference type="InterPro" id="IPR011335">
    <property type="entry name" value="Restrct_endonuc-II-like"/>
</dbReference>
<dbReference type="AlphaFoldDB" id="A0A975BU48"/>